<evidence type="ECO:0000256" key="1">
    <source>
        <dbReference type="ARBA" id="ARBA00022679"/>
    </source>
</evidence>
<dbReference type="Gene3D" id="1.10.1790.10">
    <property type="entry name" value="PRD domain"/>
    <property type="match status" value="2"/>
</dbReference>
<keyword evidence="3" id="KW-0805">Transcription regulation</keyword>
<dbReference type="PANTHER" id="PTHR30185:SF13">
    <property type="entry name" value="LICABCH OPERON REGULATOR-RELATED"/>
    <property type="match status" value="1"/>
</dbReference>
<dbReference type="InterPro" id="IPR050661">
    <property type="entry name" value="BglG_antiterminators"/>
</dbReference>
<evidence type="ECO:0000256" key="4">
    <source>
        <dbReference type="ARBA" id="ARBA00023159"/>
    </source>
</evidence>
<keyword evidence="10" id="KW-1185">Reference proteome</keyword>
<evidence type="ECO:0000256" key="3">
    <source>
        <dbReference type="ARBA" id="ARBA00023015"/>
    </source>
</evidence>
<dbReference type="InterPro" id="IPR007737">
    <property type="entry name" value="Mga_HTH"/>
</dbReference>
<keyword evidence="2" id="KW-0677">Repeat</keyword>
<accession>A0ABX7VUZ9</accession>
<dbReference type="CDD" id="cd00211">
    <property type="entry name" value="PTS_IIA_fru"/>
    <property type="match status" value="1"/>
</dbReference>
<dbReference type="EMBL" id="CP046956">
    <property type="protein sequence ID" value="QTN00710.1"/>
    <property type="molecule type" value="Genomic_DNA"/>
</dbReference>
<dbReference type="InterPro" id="IPR036634">
    <property type="entry name" value="PRD_sf"/>
</dbReference>
<keyword evidence="4" id="KW-0010">Activator</keyword>
<feature type="domain" description="PTS EIIB type-2" evidence="7">
    <location>
        <begin position="409"/>
        <end position="500"/>
    </location>
</feature>
<dbReference type="PANTHER" id="PTHR30185">
    <property type="entry name" value="CRYPTIC BETA-GLUCOSIDE BGL OPERON ANTITERMINATOR"/>
    <property type="match status" value="1"/>
</dbReference>
<dbReference type="SUPFAM" id="SSF55804">
    <property type="entry name" value="Phoshotransferase/anion transport protein"/>
    <property type="match status" value="1"/>
</dbReference>
<dbReference type="SUPFAM" id="SSF52794">
    <property type="entry name" value="PTS system IIB component-like"/>
    <property type="match status" value="1"/>
</dbReference>
<feature type="domain" description="PRD" evidence="8">
    <location>
        <begin position="297"/>
        <end position="404"/>
    </location>
</feature>
<sequence>MKERWQELLDLFLDASEPVTSAELSASLQVSPKTVRNEIKALNQLLSRQNMSIVSQRGKGYHLQVKDEASFQQLFQEYLQTENRRPPDDPQARTVYVMEKLLFHSDYLKMEMLADELYISRSTLQNDLKHVRSILETYDLEIDQRPGYGIKVIGKETNIRFCISEYLFNQKSSFIEAAGNWRDILPPEDLDYIRTAILTSLRKHSIMISDISLQNLITHLAISCKRIQSENHVEVTKMQGEEMRSLKEFEVAREIIESVENGLHVDFPEEEVIYLTLHLRGTKRSRSDHKIAGEPSAVDPELYQLVKQMVEKIDELYSFQLTEDEELLLHICLHLKPAINRHRHQMNIRNPLLEDIKKNYPLSFEAALVAADELQTFIGVRVDEHEVGYLALHLEAAQERAKRKVSRTRRCLIVCATGLGSAQLLLYKLEDCFGSDLEIAGTTEYYSLNDQMLQGIDFVITTIPIKRKLPVPVVLVRTVLGDSDLTKIRNMLSKEKKLVERYLVEKYTFLQYDLNSAEEVIRFMGRRLTADGKVGDGYIDSVLERESYAPTSFGNLVAIPHPLEPMTDQTFWSVMTLKKPIEWSDKLVQIVFLLNIDKEKKQEVKPMFQALVKLVDNEKQLLQLLDCSSYKAFLQTIKKL</sequence>
<dbReference type="InterPro" id="IPR036390">
    <property type="entry name" value="WH_DNA-bd_sf"/>
</dbReference>
<protein>
    <submittedName>
        <fullName evidence="9">PRD domain-containing protein</fullName>
    </submittedName>
</protein>
<dbReference type="InterPro" id="IPR036388">
    <property type="entry name" value="WH-like_DNA-bd_sf"/>
</dbReference>
<proteinExistence type="predicted"/>
<dbReference type="Pfam" id="PF00874">
    <property type="entry name" value="PRD"/>
    <property type="match status" value="2"/>
</dbReference>
<dbReference type="SUPFAM" id="SSF63520">
    <property type="entry name" value="PTS-regulatory domain, PRD"/>
    <property type="match status" value="2"/>
</dbReference>
<dbReference type="InterPro" id="IPR002178">
    <property type="entry name" value="PTS_EIIA_type-2_dom"/>
</dbReference>
<dbReference type="PROSITE" id="PS51372">
    <property type="entry name" value="PRD_2"/>
    <property type="match status" value="2"/>
</dbReference>
<dbReference type="InterPro" id="IPR013011">
    <property type="entry name" value="PTS_EIIB_2"/>
</dbReference>
<feature type="domain" description="PTS EIIA type-2" evidence="6">
    <location>
        <begin position="501"/>
        <end position="640"/>
    </location>
</feature>
<keyword evidence="5" id="KW-0804">Transcription</keyword>
<evidence type="ECO:0000259" key="6">
    <source>
        <dbReference type="PROSITE" id="PS51094"/>
    </source>
</evidence>
<evidence type="ECO:0000313" key="9">
    <source>
        <dbReference type="EMBL" id="QTN00710.1"/>
    </source>
</evidence>
<dbReference type="CDD" id="cd05568">
    <property type="entry name" value="PTS_IIB_bgl_like"/>
    <property type="match status" value="1"/>
</dbReference>
<feature type="domain" description="PRD" evidence="8">
    <location>
        <begin position="184"/>
        <end position="289"/>
    </location>
</feature>
<dbReference type="InterPro" id="IPR011608">
    <property type="entry name" value="PRD"/>
</dbReference>
<reference evidence="9 10" key="1">
    <citation type="submission" date="2019-12" db="EMBL/GenBank/DDBJ databases">
        <title>The whole genome sequencing of a strain isolated from a Mars analog, Dalangtan Playa.</title>
        <authorList>
            <person name="Huang T."/>
        </authorList>
    </citation>
    <scope>NUCLEOTIDE SEQUENCE [LARGE SCALE GENOMIC DNA]</scope>
    <source>
        <strain evidence="9 10">DP4-553-S</strain>
    </source>
</reference>
<dbReference type="PROSITE" id="PS51094">
    <property type="entry name" value="PTS_EIIA_TYPE_2"/>
    <property type="match status" value="1"/>
</dbReference>
<dbReference type="InterPro" id="IPR016152">
    <property type="entry name" value="PTrfase/Anion_transptr"/>
</dbReference>
<name>A0ABX7VUZ9_9BACI</name>
<dbReference type="Pfam" id="PF05043">
    <property type="entry name" value="Mga"/>
    <property type="match status" value="1"/>
</dbReference>
<dbReference type="Pfam" id="PF00359">
    <property type="entry name" value="PTS_EIIA_2"/>
    <property type="match status" value="1"/>
</dbReference>
<dbReference type="Pfam" id="PF08279">
    <property type="entry name" value="HTH_11"/>
    <property type="match status" value="1"/>
</dbReference>
<dbReference type="Gene3D" id="3.40.930.10">
    <property type="entry name" value="Mannitol-specific EII, Chain A"/>
    <property type="match status" value="1"/>
</dbReference>
<evidence type="ECO:0000259" key="8">
    <source>
        <dbReference type="PROSITE" id="PS51372"/>
    </source>
</evidence>
<dbReference type="InterPro" id="IPR036095">
    <property type="entry name" value="PTS_EIIB-like_sf"/>
</dbReference>
<organism evidence="9 10">
    <name type="scientific">Sediminibacillus dalangtanensis</name>
    <dbReference type="NCBI Taxonomy" id="2729421"/>
    <lineage>
        <taxon>Bacteria</taxon>
        <taxon>Bacillati</taxon>
        <taxon>Bacillota</taxon>
        <taxon>Bacilli</taxon>
        <taxon>Bacillales</taxon>
        <taxon>Bacillaceae</taxon>
        <taxon>Sediminibacillus</taxon>
    </lineage>
</organism>
<dbReference type="SUPFAM" id="SSF46785">
    <property type="entry name" value="Winged helix' DNA-binding domain"/>
    <property type="match status" value="1"/>
</dbReference>
<dbReference type="Gene3D" id="1.10.10.10">
    <property type="entry name" value="Winged helix-like DNA-binding domain superfamily/Winged helix DNA-binding domain"/>
    <property type="match status" value="2"/>
</dbReference>
<dbReference type="Proteomes" id="UP000665043">
    <property type="component" value="Chromosome"/>
</dbReference>
<keyword evidence="1" id="KW-0808">Transferase</keyword>
<dbReference type="PROSITE" id="PS51099">
    <property type="entry name" value="PTS_EIIB_TYPE_2"/>
    <property type="match status" value="1"/>
</dbReference>
<gene>
    <name evidence="9" type="ORF">ERJ70_16295</name>
</gene>
<evidence type="ECO:0000256" key="2">
    <source>
        <dbReference type="ARBA" id="ARBA00022737"/>
    </source>
</evidence>
<dbReference type="RefSeq" id="WP_209365847.1">
    <property type="nucleotide sequence ID" value="NZ_CP046956.1"/>
</dbReference>
<evidence type="ECO:0000313" key="10">
    <source>
        <dbReference type="Proteomes" id="UP000665043"/>
    </source>
</evidence>
<evidence type="ECO:0000256" key="5">
    <source>
        <dbReference type="ARBA" id="ARBA00023163"/>
    </source>
</evidence>
<dbReference type="InterPro" id="IPR013196">
    <property type="entry name" value="HTH_11"/>
</dbReference>
<evidence type="ECO:0000259" key="7">
    <source>
        <dbReference type="PROSITE" id="PS51099"/>
    </source>
</evidence>
<dbReference type="Gene3D" id="3.40.50.2300">
    <property type="match status" value="1"/>
</dbReference>